<keyword evidence="1" id="KW-1133">Transmembrane helix</keyword>
<dbReference type="Pfam" id="PF19597">
    <property type="entry name" value="TrbL_4"/>
    <property type="match status" value="1"/>
</dbReference>
<feature type="transmembrane region" description="Helical" evidence="1">
    <location>
        <begin position="151"/>
        <end position="173"/>
    </location>
</feature>
<name>A0A395VAQ8_9FIRM</name>
<evidence type="ECO:0000256" key="1">
    <source>
        <dbReference type="SAM" id="Phobius"/>
    </source>
</evidence>
<keyword evidence="1" id="KW-0472">Membrane</keyword>
<proteinExistence type="predicted"/>
<dbReference type="RefSeq" id="WP_118096637.1">
    <property type="nucleotide sequence ID" value="NZ_DBFVHP010000002.1"/>
</dbReference>
<evidence type="ECO:0000313" key="3">
    <source>
        <dbReference type="Proteomes" id="UP000266172"/>
    </source>
</evidence>
<sequence length="292" mass="32125">MSSMVMNWLTENFCAVLVDIIGGFLDVFGDVVNNIFYWIVQVATENVYVINAERFTVSLATTLIGVCVVKNIIAGYFLETDYDAEEDPFNLLVRIAQTEAFILNGNWIFNTLLNFSKHFTTDLVGSANAAGYSDTTTGLLGMDSAAAGRSYSAYMLLVGFITIGTVIFSVVAGMRGAELVALMLFFPFFCLDMLTNSRERWNNFKMAYVFAAITYSFQILFFTIAMKSYATAAMGDSGEASLYWIGTIVFLIMAIRGPKTIEKYLYNSGVSNAAHGGIRMLIQTAAMKGMVA</sequence>
<organism evidence="2 3">
    <name type="scientific">Roseburia hominis</name>
    <dbReference type="NCBI Taxonomy" id="301301"/>
    <lineage>
        <taxon>Bacteria</taxon>
        <taxon>Bacillati</taxon>
        <taxon>Bacillota</taxon>
        <taxon>Clostridia</taxon>
        <taxon>Lachnospirales</taxon>
        <taxon>Lachnospiraceae</taxon>
        <taxon>Roseburia</taxon>
    </lineage>
</organism>
<feature type="transmembrane region" description="Helical" evidence="1">
    <location>
        <begin position="207"/>
        <end position="229"/>
    </location>
</feature>
<feature type="transmembrane region" description="Helical" evidence="1">
    <location>
        <begin position="241"/>
        <end position="258"/>
    </location>
</feature>
<reference evidence="2 3" key="1">
    <citation type="submission" date="2018-08" db="EMBL/GenBank/DDBJ databases">
        <title>A genome reference for cultivated species of the human gut microbiota.</title>
        <authorList>
            <person name="Zou Y."/>
            <person name="Xue W."/>
            <person name="Luo G."/>
        </authorList>
    </citation>
    <scope>NUCLEOTIDE SEQUENCE [LARGE SCALE GENOMIC DNA]</scope>
    <source>
        <strain evidence="2 3">AF22-12AC</strain>
    </source>
</reference>
<accession>A0A395VAQ8</accession>
<dbReference type="Proteomes" id="UP000266172">
    <property type="component" value="Unassembled WGS sequence"/>
</dbReference>
<evidence type="ECO:0008006" key="4">
    <source>
        <dbReference type="Google" id="ProtNLM"/>
    </source>
</evidence>
<dbReference type="InterPro" id="IPR046084">
    <property type="entry name" value="TrbL_4"/>
</dbReference>
<protein>
    <recommendedName>
        <fullName evidence="4">TrbL/VirB6 plasmid conjugal transfer protein</fullName>
    </recommendedName>
</protein>
<dbReference type="AlphaFoldDB" id="A0A395VAQ8"/>
<evidence type="ECO:0000313" key="2">
    <source>
        <dbReference type="EMBL" id="RGS42397.1"/>
    </source>
</evidence>
<keyword evidence="1" id="KW-0812">Transmembrane</keyword>
<dbReference type="EMBL" id="QRVL01000001">
    <property type="protein sequence ID" value="RGS42397.1"/>
    <property type="molecule type" value="Genomic_DNA"/>
</dbReference>
<comment type="caution">
    <text evidence="2">The sequence shown here is derived from an EMBL/GenBank/DDBJ whole genome shotgun (WGS) entry which is preliminary data.</text>
</comment>
<gene>
    <name evidence="2" type="ORF">DWX93_03480</name>
</gene>